<dbReference type="RefSeq" id="WP_224862370.1">
    <property type="nucleotide sequence ID" value="NZ_JAYJJT010000012.1"/>
</dbReference>
<organism evidence="2 3">
    <name type="scientific">[Mycobacterium] zoologicum</name>
    <dbReference type="NCBI Taxonomy" id="2872311"/>
    <lineage>
        <taxon>Bacteria</taxon>
        <taxon>Bacillati</taxon>
        <taxon>Actinomycetota</taxon>
        <taxon>Actinomycetes</taxon>
        <taxon>Mycobacteriales</taxon>
        <taxon>Mycobacteriaceae</taxon>
        <taxon>Mycolicibacter</taxon>
    </lineage>
</organism>
<evidence type="ECO:0000313" key="2">
    <source>
        <dbReference type="EMBL" id="MEB3050511.1"/>
    </source>
</evidence>
<name>A0ABU5YKD2_9MYCO</name>
<proteinExistence type="predicted"/>
<sequence length="437" mass="44456">MAPRYDVAARLAEGRDAVAHTQTYVSACRRLGYRNPDLAGYDGQLAEMYDGESGLDLQALDADCAALNALAGAADDALGLQRGQLTELAQAWRGPSAEAAVDFLRRHCDTGAELTARLRAAAAGAGVLRDELWRLVDTKVAAVQAVDDRALRPVWLAAAHAVSSGDQHAVEVIEKQVIPYVDNDVRGQWLTAVRSARDGVAAAYAAAAPATGPGPGLVFAVPGDLGPVVPYDEPARLAAVAPADVPAMRDAPLAGAPGEPAAASPVAPTPQVPLDDMPADLGVPSGLGLPGDLGLPSGGLPGGLGGLAGLGGLIPRLADAFGGTGGPFDDPAADLAREIEHPQDVQDATDAEDPEPEPGTEDADDAEDPAGEEPADESGAVAEPEPEPEVAEPVSEPSEAQEAAQTEPVPPAAESTVADPPKTPCEIAAEELPQVGR</sequence>
<evidence type="ECO:0008006" key="4">
    <source>
        <dbReference type="Google" id="ProtNLM"/>
    </source>
</evidence>
<reference evidence="2 3" key="1">
    <citation type="submission" date="2023-12" db="EMBL/GenBank/DDBJ databases">
        <title>Description of new species of Mycobacterium terrae complex isolated from sewage at the Sao Paulo Zoological Park Foundation in Brazil.</title>
        <authorList>
            <person name="Romagnoli C.L."/>
            <person name="Conceicao E.C."/>
            <person name="Machado E."/>
            <person name="Barreto L.B.P.F."/>
            <person name="Sharma A."/>
            <person name="Silva N.M."/>
            <person name="Marques L.E."/>
            <person name="Juliana M.A."/>
            <person name="Lourenco M.C.S."/>
            <person name="Digiampietri L.A."/>
            <person name="Suffys P.N."/>
            <person name="Viana-Niero C."/>
        </authorList>
    </citation>
    <scope>NUCLEOTIDE SEQUENCE [LARGE SCALE GENOMIC DNA]</scope>
    <source>
        <strain evidence="2 3">MYC123</strain>
    </source>
</reference>
<feature type="region of interest" description="Disordered" evidence="1">
    <location>
        <begin position="343"/>
        <end position="437"/>
    </location>
</feature>
<evidence type="ECO:0000313" key="3">
    <source>
        <dbReference type="Proteomes" id="UP001299046"/>
    </source>
</evidence>
<gene>
    <name evidence="2" type="ORF">KV112_12305</name>
</gene>
<dbReference type="Proteomes" id="UP001299046">
    <property type="component" value="Unassembled WGS sequence"/>
</dbReference>
<feature type="compositionally biased region" description="Acidic residues" evidence="1">
    <location>
        <begin position="347"/>
        <end position="376"/>
    </location>
</feature>
<dbReference type="EMBL" id="JAYJJT010000012">
    <property type="protein sequence ID" value="MEB3050511.1"/>
    <property type="molecule type" value="Genomic_DNA"/>
</dbReference>
<accession>A0ABU5YKD2</accession>
<protein>
    <recommendedName>
        <fullName evidence="4">Alanine and proline rich protein</fullName>
    </recommendedName>
</protein>
<evidence type="ECO:0000256" key="1">
    <source>
        <dbReference type="SAM" id="MobiDB-lite"/>
    </source>
</evidence>
<feature type="compositionally biased region" description="Low complexity" evidence="1">
    <location>
        <begin position="391"/>
        <end position="400"/>
    </location>
</feature>
<comment type="caution">
    <text evidence="2">The sequence shown here is derived from an EMBL/GenBank/DDBJ whole genome shotgun (WGS) entry which is preliminary data.</text>
</comment>
<keyword evidence="3" id="KW-1185">Reference proteome</keyword>